<keyword evidence="4" id="KW-0408">Iron</keyword>
<dbReference type="Pfam" id="PF02754">
    <property type="entry name" value="CCG"/>
    <property type="match status" value="2"/>
</dbReference>
<accession>A0A395XNB2</accession>
<dbReference type="InterPro" id="IPR051460">
    <property type="entry name" value="HdrC_iron-sulfur_subunit"/>
</dbReference>
<reference evidence="9 10" key="1">
    <citation type="submission" date="2018-08" db="EMBL/GenBank/DDBJ databases">
        <title>A genome reference for cultivated species of the human gut microbiota.</title>
        <authorList>
            <person name="Zou Y."/>
            <person name="Xue W."/>
            <person name="Luo G."/>
        </authorList>
    </citation>
    <scope>NUCLEOTIDE SEQUENCE [LARGE SCALE GENOMIC DNA]</scope>
    <source>
        <strain evidence="7 9">AF12-11</strain>
        <strain evidence="8 10">AM46-16</strain>
    </source>
</reference>
<evidence type="ECO:0000313" key="7">
    <source>
        <dbReference type="EMBL" id="RGW51891.1"/>
    </source>
</evidence>
<dbReference type="AlphaFoldDB" id="A0A395XNB2"/>
<keyword evidence="3" id="KW-0560">Oxidoreductase</keyword>
<evidence type="ECO:0000256" key="2">
    <source>
        <dbReference type="ARBA" id="ARBA00022723"/>
    </source>
</evidence>
<comment type="caution">
    <text evidence="7">The sequence shown here is derived from an EMBL/GenBank/DDBJ whole genome shotgun (WGS) entry which is preliminary data.</text>
</comment>
<gene>
    <name evidence="8" type="ORF">DW957_01230</name>
    <name evidence="7" type="ORF">DWV67_10885</name>
</gene>
<dbReference type="PROSITE" id="PS00198">
    <property type="entry name" value="4FE4S_FER_1"/>
    <property type="match status" value="1"/>
</dbReference>
<dbReference type="PANTHER" id="PTHR43255">
    <property type="entry name" value="IRON-SULFUR-BINDING OXIDOREDUCTASE FADF-RELATED-RELATED"/>
    <property type="match status" value="1"/>
</dbReference>
<name>A0A395XNB2_9FIRM</name>
<dbReference type="InterPro" id="IPR017900">
    <property type="entry name" value="4Fe4S_Fe_S_CS"/>
</dbReference>
<proteinExistence type="predicted"/>
<dbReference type="InterPro" id="IPR017896">
    <property type="entry name" value="4Fe4S_Fe-S-bd"/>
</dbReference>
<dbReference type="EMBL" id="QSAJ01000026">
    <property type="protein sequence ID" value="RGW51891.1"/>
    <property type="molecule type" value="Genomic_DNA"/>
</dbReference>
<evidence type="ECO:0000313" key="10">
    <source>
        <dbReference type="Proteomes" id="UP000284962"/>
    </source>
</evidence>
<feature type="domain" description="4Fe-4S ferredoxin-type" evidence="6">
    <location>
        <begin position="1"/>
        <end position="30"/>
    </location>
</feature>
<protein>
    <submittedName>
        <fullName evidence="7">(Fe-S)-binding protein</fullName>
    </submittedName>
</protein>
<dbReference type="SUPFAM" id="SSF46548">
    <property type="entry name" value="alpha-helical ferredoxin"/>
    <property type="match status" value="1"/>
</dbReference>
<evidence type="ECO:0000256" key="1">
    <source>
        <dbReference type="ARBA" id="ARBA00022485"/>
    </source>
</evidence>
<dbReference type="Proteomes" id="UP000266376">
    <property type="component" value="Unassembled WGS sequence"/>
</dbReference>
<dbReference type="Gene3D" id="3.30.70.20">
    <property type="match status" value="1"/>
</dbReference>
<evidence type="ECO:0000256" key="3">
    <source>
        <dbReference type="ARBA" id="ARBA00023002"/>
    </source>
</evidence>
<organism evidence="7 9">
    <name type="scientific">Dorea formicigenerans</name>
    <dbReference type="NCBI Taxonomy" id="39486"/>
    <lineage>
        <taxon>Bacteria</taxon>
        <taxon>Bacillati</taxon>
        <taxon>Bacillota</taxon>
        <taxon>Clostridia</taxon>
        <taxon>Lachnospirales</taxon>
        <taxon>Lachnospiraceae</taxon>
        <taxon>Dorea</taxon>
    </lineage>
</organism>
<keyword evidence="5" id="KW-0411">Iron-sulfur</keyword>
<dbReference type="InterPro" id="IPR004017">
    <property type="entry name" value="Cys_rich_dom"/>
</dbReference>
<evidence type="ECO:0000256" key="5">
    <source>
        <dbReference type="ARBA" id="ARBA00023014"/>
    </source>
</evidence>
<dbReference type="RefSeq" id="WP_119196289.1">
    <property type="nucleotide sequence ID" value="NZ_JAAIOE010000001.1"/>
</dbReference>
<dbReference type="GO" id="GO:0005886">
    <property type="term" value="C:plasma membrane"/>
    <property type="evidence" value="ECO:0007669"/>
    <property type="project" value="TreeGrafter"/>
</dbReference>
<evidence type="ECO:0000259" key="6">
    <source>
        <dbReference type="PROSITE" id="PS51379"/>
    </source>
</evidence>
<evidence type="ECO:0000313" key="9">
    <source>
        <dbReference type="Proteomes" id="UP000266376"/>
    </source>
</evidence>
<sequence length="325" mass="37477">MSEINVENCIHCGLCTRNCSFLKKYDLDLQKFSEHPELAYSCFMCRKCSQVCPKKISGEKIALAMRKEQVQNGEGAKKDLAYRGLLWEKNRYKFANYKKSKKKSVFMPGCNFSSFFPKTTKRLEKIMKKYDIGILYECCGKPVYELGLISDAENSLQRIEERLRKNGVEELILLCPNCYHFMKDKIRIPIVTIYDKLKELGEGNVVKKDVIPMYYPCPDRKDKILFEDMRYFLKGKIESPFQNVQCCGLGGCAAAKEPELSKGMPKQVIEGDTKILYTYCASCVCNFRRKGFEEAYHVLPLILGVDEKVPLGMQPFFNRAKHLVI</sequence>
<dbReference type="Proteomes" id="UP000284962">
    <property type="component" value="Unassembled WGS sequence"/>
</dbReference>
<dbReference type="EMBL" id="QSEW01000001">
    <property type="protein sequence ID" value="RHA02285.1"/>
    <property type="molecule type" value="Genomic_DNA"/>
</dbReference>
<dbReference type="GO" id="GO:0051539">
    <property type="term" value="F:4 iron, 4 sulfur cluster binding"/>
    <property type="evidence" value="ECO:0007669"/>
    <property type="project" value="UniProtKB-KW"/>
</dbReference>
<evidence type="ECO:0000256" key="4">
    <source>
        <dbReference type="ARBA" id="ARBA00023004"/>
    </source>
</evidence>
<keyword evidence="2" id="KW-0479">Metal-binding</keyword>
<dbReference type="PANTHER" id="PTHR43255:SF1">
    <property type="entry name" value="IRON-SULFUR-BINDING OXIDOREDUCTASE FADF-RELATED"/>
    <property type="match status" value="1"/>
</dbReference>
<dbReference type="Pfam" id="PF13183">
    <property type="entry name" value="Fer4_8"/>
    <property type="match status" value="1"/>
</dbReference>
<dbReference type="PROSITE" id="PS51379">
    <property type="entry name" value="4FE4S_FER_2"/>
    <property type="match status" value="1"/>
</dbReference>
<dbReference type="GO" id="GO:0016491">
    <property type="term" value="F:oxidoreductase activity"/>
    <property type="evidence" value="ECO:0007669"/>
    <property type="project" value="UniProtKB-KW"/>
</dbReference>
<keyword evidence="1" id="KW-0004">4Fe-4S</keyword>
<dbReference type="GO" id="GO:0046872">
    <property type="term" value="F:metal ion binding"/>
    <property type="evidence" value="ECO:0007669"/>
    <property type="project" value="UniProtKB-KW"/>
</dbReference>
<evidence type="ECO:0000313" key="8">
    <source>
        <dbReference type="EMBL" id="RHA02285.1"/>
    </source>
</evidence>